<sequence length="607" mass="65585">MKLQLLLLLVAAAFCFYRRSTDSTFEQFDTSEHRIIGFASHTGDDFLDAQPLDDDFGKHMAISGETIVIANGTTSFSADDQAIFVHNLVDGAWVLDAIIKTGKACEALDIDGDTIMLAYIDRFVTVVRGTDGWALGQVVALGDSYTCFASGSSKSASLSGDIIAIGDFCGDVVRVFRRGDSGDFAFEATLAGPADSYFGYAVDVDGITGAIIAGGYSYGSNAGIAQRWDFVDGAWAKTWEKTGAHIGDRCGTDVAIFNGVGVYSCPDEASVSDGTGLAIQVNAQGASMTYLPIDGVSFGDSMAFDNNTLVMTRSSFWTHGFYVENYDQPNCMGHTATTCTASSAGRTALALAGVLAMLALVEVPFHRLDLDCAKDYGGRIRLEASLPAWEKHRVVTDVIIMGSMTTEDNRTFIITPVGTVMAGDNASWYTGRVADDNDYLFHSVGVPSGFVPEHIMHDRKGTVILSMGDRQVISGNKMHGQLGLGHENNMPGFVDLPFRVDRIMPGCYFNVFLSGRQLLFAVLNADSTPDFRELCKNSSFTWRWYAQAMSEGMSPAMLLVAVIESRWAAISAFRVFLPSLLMSFVAKQLGCSRTPRSAPCPTLHIRL</sequence>
<dbReference type="Proteomes" id="UP000717585">
    <property type="component" value="Unassembled WGS sequence"/>
</dbReference>
<name>A0A8J6ASJ1_9EUKA</name>
<feature type="chain" id="PRO_5035303408" evidence="1">
    <location>
        <begin position="24"/>
        <end position="607"/>
    </location>
</feature>
<keyword evidence="1" id="KW-0732">Signal</keyword>
<dbReference type="EMBL" id="JAHDYR010000025">
    <property type="protein sequence ID" value="KAG9393391.1"/>
    <property type="molecule type" value="Genomic_DNA"/>
</dbReference>
<feature type="signal peptide" evidence="1">
    <location>
        <begin position="1"/>
        <end position="23"/>
    </location>
</feature>
<organism evidence="2 3">
    <name type="scientific">Carpediemonas membranifera</name>
    <dbReference type="NCBI Taxonomy" id="201153"/>
    <lineage>
        <taxon>Eukaryota</taxon>
        <taxon>Metamonada</taxon>
        <taxon>Carpediemonas-like organisms</taxon>
        <taxon>Carpediemonas</taxon>
    </lineage>
</organism>
<keyword evidence="3" id="KW-1185">Reference proteome</keyword>
<evidence type="ECO:0000256" key="1">
    <source>
        <dbReference type="SAM" id="SignalP"/>
    </source>
</evidence>
<protein>
    <submittedName>
        <fullName evidence="2">Uncharacterized protein</fullName>
    </submittedName>
</protein>
<comment type="caution">
    <text evidence="2">The sequence shown here is derived from an EMBL/GenBank/DDBJ whole genome shotgun (WGS) entry which is preliminary data.</text>
</comment>
<accession>A0A8J6ASJ1</accession>
<evidence type="ECO:0000313" key="3">
    <source>
        <dbReference type="Proteomes" id="UP000717585"/>
    </source>
</evidence>
<proteinExistence type="predicted"/>
<dbReference type="OrthoDB" id="70707at2759"/>
<evidence type="ECO:0000313" key="2">
    <source>
        <dbReference type="EMBL" id="KAG9393391.1"/>
    </source>
</evidence>
<dbReference type="AlphaFoldDB" id="A0A8J6ASJ1"/>
<reference evidence="2" key="1">
    <citation type="submission" date="2021-05" db="EMBL/GenBank/DDBJ databases">
        <title>A free-living protist that lacks canonical eukaryotic 1 DNA replication and segregation systems.</title>
        <authorList>
            <person name="Salas-Leiva D.E."/>
            <person name="Tromer E.C."/>
            <person name="Curtis B.A."/>
            <person name="Jerlstrom-Hultqvist J."/>
            <person name="Kolisko M."/>
            <person name="Yi Z."/>
            <person name="Salas-Leiva J.S."/>
            <person name="Gallot-Lavallee L."/>
            <person name="Kops G.J.P.L."/>
            <person name="Archibald J.M."/>
            <person name="Simpson A.G.B."/>
            <person name="Roger A.J."/>
        </authorList>
    </citation>
    <scope>NUCLEOTIDE SEQUENCE</scope>
    <source>
        <strain evidence="2">BICM</strain>
    </source>
</reference>
<gene>
    <name evidence="2" type="ORF">J8273_3527</name>
</gene>